<dbReference type="Pfam" id="PF00153">
    <property type="entry name" value="Mito_carr"/>
    <property type="match status" value="1"/>
</dbReference>
<dbReference type="GO" id="GO:0005743">
    <property type="term" value="C:mitochondrial inner membrane"/>
    <property type="evidence" value="ECO:0007669"/>
    <property type="project" value="UniProtKB-SubCell"/>
</dbReference>
<evidence type="ECO:0000256" key="5">
    <source>
        <dbReference type="ARBA" id="ARBA00022737"/>
    </source>
</evidence>
<dbReference type="InterPro" id="IPR018108">
    <property type="entry name" value="MCP_transmembrane"/>
</dbReference>
<feature type="repeat" description="Solcar" evidence="10">
    <location>
        <begin position="9"/>
        <end position="100"/>
    </location>
</feature>
<evidence type="ECO:0000256" key="3">
    <source>
        <dbReference type="ARBA" id="ARBA00022448"/>
    </source>
</evidence>
<reference evidence="12" key="1">
    <citation type="journal article" date="2023" name="Mol. Biol. Evol.">
        <title>Third-Generation Sequencing Reveals the Adaptive Role of the Epigenome in Three Deep-Sea Polychaetes.</title>
        <authorList>
            <person name="Perez M."/>
            <person name="Aroh O."/>
            <person name="Sun Y."/>
            <person name="Lan Y."/>
            <person name="Juniper S.K."/>
            <person name="Young C.R."/>
            <person name="Angers B."/>
            <person name="Qian P.Y."/>
        </authorList>
    </citation>
    <scope>NUCLEOTIDE SEQUENCE</scope>
    <source>
        <strain evidence="12">R07B-5</strain>
    </source>
</reference>
<gene>
    <name evidence="12" type="ORF">NP493_1029g04019</name>
</gene>
<evidence type="ECO:0000256" key="11">
    <source>
        <dbReference type="RuleBase" id="RU000488"/>
    </source>
</evidence>
<keyword evidence="3 11" id="KW-0813">Transport</keyword>
<keyword evidence="8" id="KW-0496">Mitochondrion</keyword>
<dbReference type="PANTHER" id="PTHR45760">
    <property type="entry name" value="FI19922P1-RELATED"/>
    <property type="match status" value="1"/>
</dbReference>
<keyword evidence="7" id="KW-1133">Transmembrane helix</keyword>
<keyword evidence="5" id="KW-0677">Repeat</keyword>
<evidence type="ECO:0000256" key="9">
    <source>
        <dbReference type="ARBA" id="ARBA00023136"/>
    </source>
</evidence>
<evidence type="ECO:0000256" key="8">
    <source>
        <dbReference type="ARBA" id="ARBA00023128"/>
    </source>
</evidence>
<evidence type="ECO:0000256" key="4">
    <source>
        <dbReference type="ARBA" id="ARBA00022692"/>
    </source>
</evidence>
<dbReference type="PANTHER" id="PTHR45760:SF2">
    <property type="entry name" value="FI19922P1-RELATED"/>
    <property type="match status" value="1"/>
</dbReference>
<keyword evidence="13" id="KW-1185">Reference proteome</keyword>
<keyword evidence="6" id="KW-0999">Mitochondrion inner membrane</keyword>
<proteinExistence type="inferred from homology"/>
<dbReference type="Proteomes" id="UP001209878">
    <property type="component" value="Unassembled WGS sequence"/>
</dbReference>
<dbReference type="SUPFAM" id="SSF103506">
    <property type="entry name" value="Mitochondrial carrier"/>
    <property type="match status" value="1"/>
</dbReference>
<dbReference type="InterPro" id="IPR045315">
    <property type="entry name" value="Mtm1-like"/>
</dbReference>
<evidence type="ECO:0000256" key="10">
    <source>
        <dbReference type="PROSITE-ProRule" id="PRU00282"/>
    </source>
</evidence>
<dbReference type="Gene3D" id="1.50.40.10">
    <property type="entry name" value="Mitochondrial carrier domain"/>
    <property type="match status" value="1"/>
</dbReference>
<evidence type="ECO:0000256" key="6">
    <source>
        <dbReference type="ARBA" id="ARBA00022792"/>
    </source>
</evidence>
<name>A0AAD9KHP1_RIDPI</name>
<organism evidence="12 13">
    <name type="scientific">Ridgeia piscesae</name>
    <name type="common">Tubeworm</name>
    <dbReference type="NCBI Taxonomy" id="27915"/>
    <lineage>
        <taxon>Eukaryota</taxon>
        <taxon>Metazoa</taxon>
        <taxon>Spiralia</taxon>
        <taxon>Lophotrochozoa</taxon>
        <taxon>Annelida</taxon>
        <taxon>Polychaeta</taxon>
        <taxon>Sedentaria</taxon>
        <taxon>Canalipalpata</taxon>
        <taxon>Sabellida</taxon>
        <taxon>Siboglinidae</taxon>
        <taxon>Ridgeia</taxon>
    </lineage>
</organism>
<keyword evidence="9 10" id="KW-0472">Membrane</keyword>
<evidence type="ECO:0000256" key="7">
    <source>
        <dbReference type="ARBA" id="ARBA00022989"/>
    </source>
</evidence>
<dbReference type="GO" id="GO:1990542">
    <property type="term" value="P:mitochondrial transmembrane transport"/>
    <property type="evidence" value="ECO:0007669"/>
    <property type="project" value="InterPro"/>
</dbReference>
<comment type="subcellular location">
    <subcellularLocation>
        <location evidence="1">Mitochondrion inner membrane</location>
        <topology evidence="1">Multi-pass membrane protein</topology>
    </subcellularLocation>
</comment>
<keyword evidence="4 10" id="KW-0812">Transmembrane</keyword>
<dbReference type="EMBL" id="JAODUO010001029">
    <property type="protein sequence ID" value="KAK2171769.1"/>
    <property type="molecule type" value="Genomic_DNA"/>
</dbReference>
<accession>A0AAD9KHP1</accession>
<dbReference type="PROSITE" id="PS50920">
    <property type="entry name" value="SOLCAR"/>
    <property type="match status" value="1"/>
</dbReference>
<evidence type="ECO:0000256" key="1">
    <source>
        <dbReference type="ARBA" id="ARBA00004448"/>
    </source>
</evidence>
<dbReference type="AlphaFoldDB" id="A0AAD9KHP1"/>
<comment type="caution">
    <text evidence="12">The sequence shown here is derived from an EMBL/GenBank/DDBJ whole genome shotgun (WGS) entry which is preliminary data.</text>
</comment>
<evidence type="ECO:0000313" key="13">
    <source>
        <dbReference type="Proteomes" id="UP001209878"/>
    </source>
</evidence>
<comment type="similarity">
    <text evidence="2 11">Belongs to the mitochondrial carrier (TC 2.A.29) family.</text>
</comment>
<evidence type="ECO:0000256" key="2">
    <source>
        <dbReference type="ARBA" id="ARBA00006375"/>
    </source>
</evidence>
<dbReference type="InterPro" id="IPR023395">
    <property type="entry name" value="MCP_dom_sf"/>
</dbReference>
<evidence type="ECO:0000313" key="12">
    <source>
        <dbReference type="EMBL" id="KAK2171769.1"/>
    </source>
</evidence>
<sequence>MQARGATRPLFYESFTAGAMSGMCAAVLTLPFDVVKTHRQIELGEAEMKHTTPKSTWKMIMRIYRQCGFSALFSGLVPRVVKVAPACAVMISTYEYGKTAFSKYNKEHNRTTKSLQVPVNQ</sequence>
<protein>
    <recommendedName>
        <fullName evidence="14">Mitochondrial carrier protein</fullName>
    </recommendedName>
</protein>
<evidence type="ECO:0008006" key="14">
    <source>
        <dbReference type="Google" id="ProtNLM"/>
    </source>
</evidence>